<evidence type="ECO:0000259" key="3">
    <source>
        <dbReference type="PROSITE" id="PS51782"/>
    </source>
</evidence>
<feature type="transmembrane region" description="Helical" evidence="2">
    <location>
        <begin position="40"/>
        <end position="65"/>
    </location>
</feature>
<accession>A0A9W6NT09</accession>
<evidence type="ECO:0000256" key="2">
    <source>
        <dbReference type="SAM" id="Phobius"/>
    </source>
</evidence>
<evidence type="ECO:0000256" key="1">
    <source>
        <dbReference type="SAM" id="MobiDB-lite"/>
    </source>
</evidence>
<dbReference type="InterPro" id="IPR005158">
    <property type="entry name" value="BTAD"/>
</dbReference>
<feature type="region of interest" description="Disordered" evidence="1">
    <location>
        <begin position="577"/>
        <end position="644"/>
    </location>
</feature>
<dbReference type="InterPro" id="IPR051677">
    <property type="entry name" value="AfsR-DnrI-RedD_regulator"/>
</dbReference>
<keyword evidence="2" id="KW-1133">Transmembrane helix</keyword>
<protein>
    <recommendedName>
        <fullName evidence="3">LysM domain-containing protein</fullName>
    </recommendedName>
</protein>
<feature type="compositionally biased region" description="Low complexity" evidence="1">
    <location>
        <begin position="278"/>
        <end position="289"/>
    </location>
</feature>
<dbReference type="CDD" id="cd00118">
    <property type="entry name" value="LysM"/>
    <property type="match status" value="1"/>
</dbReference>
<dbReference type="PANTHER" id="PTHR35807">
    <property type="entry name" value="TRANSCRIPTIONAL REGULATOR REDD-RELATED"/>
    <property type="match status" value="1"/>
</dbReference>
<dbReference type="PROSITE" id="PS51782">
    <property type="entry name" value="LYSM"/>
    <property type="match status" value="1"/>
</dbReference>
<evidence type="ECO:0000313" key="5">
    <source>
        <dbReference type="Proteomes" id="UP001143480"/>
    </source>
</evidence>
<dbReference type="InterPro" id="IPR036779">
    <property type="entry name" value="LysM_dom_sf"/>
</dbReference>
<dbReference type="InterPro" id="IPR011990">
    <property type="entry name" value="TPR-like_helical_dom_sf"/>
</dbReference>
<dbReference type="Gene3D" id="1.10.10.10">
    <property type="entry name" value="Winged helix-like DNA-binding domain superfamily/Winged helix DNA-binding domain"/>
    <property type="match status" value="1"/>
</dbReference>
<dbReference type="EMBL" id="BSFP01000122">
    <property type="protein sequence ID" value="GLL08023.1"/>
    <property type="molecule type" value="Genomic_DNA"/>
</dbReference>
<dbReference type="Proteomes" id="UP001143480">
    <property type="component" value="Unassembled WGS sequence"/>
</dbReference>
<dbReference type="SMART" id="SM01043">
    <property type="entry name" value="BTAD"/>
    <property type="match status" value="1"/>
</dbReference>
<keyword evidence="5" id="KW-1185">Reference proteome</keyword>
<feature type="region of interest" description="Disordered" evidence="1">
    <location>
        <begin position="329"/>
        <end position="387"/>
    </location>
</feature>
<reference evidence="4" key="2">
    <citation type="submission" date="2023-01" db="EMBL/GenBank/DDBJ databases">
        <authorList>
            <person name="Sun Q."/>
            <person name="Evtushenko L."/>
        </authorList>
    </citation>
    <scope>NUCLEOTIDE SEQUENCE</scope>
    <source>
        <strain evidence="4">VKM Ac-1321</strain>
    </source>
</reference>
<feature type="compositionally biased region" description="Basic residues" evidence="1">
    <location>
        <begin position="337"/>
        <end position="347"/>
    </location>
</feature>
<gene>
    <name evidence="4" type="ORF">GCM10017581_097830</name>
</gene>
<name>A0A9W6NT09_9ACTN</name>
<dbReference type="InterPro" id="IPR018392">
    <property type="entry name" value="LysM"/>
</dbReference>
<dbReference type="RefSeq" id="WP_271190228.1">
    <property type="nucleotide sequence ID" value="NZ_BSFP01000122.1"/>
</dbReference>
<dbReference type="Gene3D" id="3.10.350.10">
    <property type="entry name" value="LysM domain"/>
    <property type="match status" value="1"/>
</dbReference>
<feature type="domain" description="LysM" evidence="3">
    <location>
        <begin position="165"/>
        <end position="220"/>
    </location>
</feature>
<proteinExistence type="predicted"/>
<organism evidence="4 5">
    <name type="scientific">Dactylosporangium matsuzakiense</name>
    <dbReference type="NCBI Taxonomy" id="53360"/>
    <lineage>
        <taxon>Bacteria</taxon>
        <taxon>Bacillati</taxon>
        <taxon>Actinomycetota</taxon>
        <taxon>Actinomycetes</taxon>
        <taxon>Micromonosporales</taxon>
        <taxon>Micromonosporaceae</taxon>
        <taxon>Dactylosporangium</taxon>
    </lineage>
</organism>
<reference evidence="4" key="1">
    <citation type="journal article" date="2014" name="Int. J. Syst. Evol. Microbiol.">
        <title>Complete genome sequence of Corynebacterium casei LMG S-19264T (=DSM 44701T), isolated from a smear-ripened cheese.</title>
        <authorList>
            <consortium name="US DOE Joint Genome Institute (JGI-PGF)"/>
            <person name="Walter F."/>
            <person name="Albersmeier A."/>
            <person name="Kalinowski J."/>
            <person name="Ruckert C."/>
        </authorList>
    </citation>
    <scope>NUCLEOTIDE SEQUENCE</scope>
    <source>
        <strain evidence="4">VKM Ac-1321</strain>
    </source>
</reference>
<dbReference type="InterPro" id="IPR036388">
    <property type="entry name" value="WH-like_DNA-bd_sf"/>
</dbReference>
<dbReference type="AlphaFoldDB" id="A0A9W6NT09"/>
<dbReference type="Gene3D" id="1.25.40.10">
    <property type="entry name" value="Tetratricopeptide repeat domain"/>
    <property type="match status" value="1"/>
</dbReference>
<feature type="compositionally biased region" description="Pro residues" evidence="1">
    <location>
        <begin position="268"/>
        <end position="277"/>
    </location>
</feature>
<keyword evidence="2" id="KW-0472">Membrane</keyword>
<feature type="compositionally biased region" description="Low complexity" evidence="1">
    <location>
        <begin position="233"/>
        <end position="246"/>
    </location>
</feature>
<feature type="region of interest" description="Disordered" evidence="1">
    <location>
        <begin position="226"/>
        <end position="299"/>
    </location>
</feature>
<dbReference type="Pfam" id="PF03704">
    <property type="entry name" value="BTAD"/>
    <property type="match status" value="1"/>
</dbReference>
<sequence length="905" mass="94408">MLLGWGVSLAGLPIGLWWLQRVLVDNTDWRMIIAEPLTPVTLLFALVGFGWVVWLWLITATVYDVVAVVKDRPLRRLPASLSGLAGSLAGVIAALGEPSAASAAPAAPPPSVVAGLDPMAWTAHSTGSTSTPAHSRSVPAATEPVHVAASTVPAAQRHSNQGPTVTYQVRRGDWLGAISDRYLGDFDRYPELQRLNPGLIPNATGRHGPDHIESGWRLVLPADAHDRGARPHASGTGATTDAGSGAQPDTARTGEPPPAVTDGLHTNPPAPPAPTVPARPAGTATGADATTRDHADGTGIGGQLRDDWLAVPAVAAIVTALWWRRRRRLASGSSDRHTHRSSSRRPARPVGHGPAATGEGQPAGSAPAPCDAEHDGEGSDIDVPGGATASSAVRARVLTGQAVEDSARGLLVAALATTDAGQPGAEVVVPADTLAALFPDRSEQLAALPHLHVTGSVPEALAVLETIVIERSRRRDEDDDPDDRICARPDTDDGPVLLLTHAPMPGHDTRLQAVLHLGAALQISAVIIGSWPHSSAAAVVPGPAARAARPLDAPTALRHLLGAAAAHVPSDQVAVAAPATPVSGPGPTSAPLEHTTAQPPPPPLATPADPPDRPAGTPDVTRDGRAMASATRAALPVPGEQSSTDTALTLPVSVRVLGEPVILHRDGRPATGVRSHARELLVYLAVHRDGANLTDIMEALWPDATLRRAAERLSTETAHLRRHIRDAAGQPRQHPPGPAPRRIEPVVNTGGRYHLNPDIVTVDLWRLDDALRDATNTDPAVQLAHLHTAAEVPAGMLAAGHDYTWIDEAREHTRRQSIRARVRLAEHLAPTDPHRAAQLLQAAADLDPLHEALAQRAMRALAAAGDTAAVTHRLHQLRTGLATIGEQPSADTIALAAALSPPPTP</sequence>
<keyword evidence="2" id="KW-0812">Transmembrane</keyword>
<comment type="caution">
    <text evidence="4">The sequence shown here is derived from an EMBL/GenBank/DDBJ whole genome shotgun (WGS) entry which is preliminary data.</text>
</comment>
<feature type="transmembrane region" description="Helical" evidence="2">
    <location>
        <begin position="77"/>
        <end position="96"/>
    </location>
</feature>
<evidence type="ECO:0000313" key="4">
    <source>
        <dbReference type="EMBL" id="GLL08023.1"/>
    </source>
</evidence>
<feature type="compositionally biased region" description="Pro residues" evidence="1">
    <location>
        <begin position="598"/>
        <end position="609"/>
    </location>
</feature>